<keyword evidence="3 6" id="KW-0812">Transmembrane</keyword>
<dbReference type="EMBL" id="JAPDRN010000001">
    <property type="protein sequence ID" value="KAJ9647379.1"/>
    <property type="molecule type" value="Genomic_DNA"/>
</dbReference>
<evidence type="ECO:0000256" key="2">
    <source>
        <dbReference type="ARBA" id="ARBA00022448"/>
    </source>
</evidence>
<evidence type="ECO:0000313" key="9">
    <source>
        <dbReference type="Proteomes" id="UP001172681"/>
    </source>
</evidence>
<evidence type="ECO:0000256" key="4">
    <source>
        <dbReference type="ARBA" id="ARBA00022989"/>
    </source>
</evidence>
<dbReference type="PANTHER" id="PTHR43791:SF19">
    <property type="entry name" value="TRANSPORTER, PUTATIVE (AFU_ORTHOLOGUE AFUA_1G01812)-RELATED"/>
    <property type="match status" value="1"/>
</dbReference>
<gene>
    <name evidence="8" type="ORF">H2204_000007</name>
</gene>
<evidence type="ECO:0000313" key="8">
    <source>
        <dbReference type="EMBL" id="KAJ9647379.1"/>
    </source>
</evidence>
<feature type="transmembrane region" description="Helical" evidence="6">
    <location>
        <begin position="279"/>
        <end position="300"/>
    </location>
</feature>
<feature type="transmembrane region" description="Helical" evidence="6">
    <location>
        <begin position="399"/>
        <end position="419"/>
    </location>
</feature>
<evidence type="ECO:0000256" key="3">
    <source>
        <dbReference type="ARBA" id="ARBA00022692"/>
    </source>
</evidence>
<feature type="transmembrane region" description="Helical" evidence="6">
    <location>
        <begin position="84"/>
        <end position="104"/>
    </location>
</feature>
<dbReference type="InterPro" id="IPR036259">
    <property type="entry name" value="MFS_trans_sf"/>
</dbReference>
<feature type="transmembrane region" description="Helical" evidence="6">
    <location>
        <begin position="312"/>
        <end position="332"/>
    </location>
</feature>
<keyword evidence="5 6" id="KW-0472">Membrane</keyword>
<dbReference type="FunFam" id="1.20.1250.20:FF:000068">
    <property type="entry name" value="MFS general substrate transporter"/>
    <property type="match status" value="1"/>
</dbReference>
<feature type="transmembrane region" description="Helical" evidence="6">
    <location>
        <begin position="141"/>
        <end position="159"/>
    </location>
</feature>
<keyword evidence="2" id="KW-0813">Transport</keyword>
<feature type="transmembrane region" description="Helical" evidence="6">
    <location>
        <begin position="339"/>
        <end position="359"/>
    </location>
</feature>
<dbReference type="GO" id="GO:0016020">
    <property type="term" value="C:membrane"/>
    <property type="evidence" value="ECO:0007669"/>
    <property type="project" value="UniProtKB-SubCell"/>
</dbReference>
<feature type="transmembrane region" description="Helical" evidence="6">
    <location>
        <begin position="111"/>
        <end position="129"/>
    </location>
</feature>
<comment type="caution">
    <text evidence="8">The sequence shown here is derived from an EMBL/GenBank/DDBJ whole genome shotgun (WGS) entry which is preliminary data.</text>
</comment>
<dbReference type="GO" id="GO:0022857">
    <property type="term" value="F:transmembrane transporter activity"/>
    <property type="evidence" value="ECO:0007669"/>
    <property type="project" value="InterPro"/>
</dbReference>
<reference evidence="8" key="1">
    <citation type="submission" date="2022-10" db="EMBL/GenBank/DDBJ databases">
        <title>Culturing micro-colonial fungi from biological soil crusts in the Mojave desert and describing Neophaeococcomyces mojavensis, and introducing the new genera and species Taxawa tesnikishii.</title>
        <authorList>
            <person name="Kurbessoian T."/>
            <person name="Stajich J.E."/>
        </authorList>
    </citation>
    <scope>NUCLEOTIDE SEQUENCE</scope>
    <source>
        <strain evidence="8">TK_35</strain>
    </source>
</reference>
<dbReference type="SUPFAM" id="SSF103473">
    <property type="entry name" value="MFS general substrate transporter"/>
    <property type="match status" value="1"/>
</dbReference>
<feature type="domain" description="Major facilitator superfamily (MFS) profile" evidence="7">
    <location>
        <begin position="45"/>
        <end position="457"/>
    </location>
</feature>
<dbReference type="InterPro" id="IPR020846">
    <property type="entry name" value="MFS_dom"/>
</dbReference>
<sequence>MEAPQVNEKVPTLDPVMVEDVDEVLTEEEKSRLDRQLVRKLDLKLIPWLTLLYLASFLDRTNVGNAKIEGLQEDLKMTNNQYNLGLAIFFIVYAIFEPLTNVLLKRLRPSVFIPVITIAWGICTTTLGLVHDFGGFLTTRAFLGLTEGGLYPAVIYFLSCWYKRSELGIRMAFFVSAASLAGSFGSLLAAAIAKMDGVGGKAGWAWIFILEGLATVVLGVISFWMVHDFPDKATFLSDAERKRVIRRLTIDQQSSVHDESWNKQYLVASLTDWKTYIGALTYTGAGASTYAFSLFLPTVIKELGYTSTRAQLLSVPPYALAAIMSVAIGYLADRTRARGICNICMALIAAGGFSMLLGAEAAGTRYAGVFLGAMGLYPCLANTLTWLSNNLEGVYKRGLTLGIVIMWNNLNGIVSANIYRGSDAPDFPTGHGVVLGYITVFLLGGSIIQTLMLRAENRKRATGSRDARLVGLDQHQIYMLGDQRPDFVYTT</sequence>
<feature type="transmembrane region" description="Helical" evidence="6">
    <location>
        <begin position="365"/>
        <end position="387"/>
    </location>
</feature>
<protein>
    <recommendedName>
        <fullName evidence="7">Major facilitator superfamily (MFS) profile domain-containing protein</fullName>
    </recommendedName>
</protein>
<dbReference type="Gene3D" id="1.20.1250.20">
    <property type="entry name" value="MFS general substrate transporter like domains"/>
    <property type="match status" value="2"/>
</dbReference>
<organism evidence="8 9">
    <name type="scientific">Knufia peltigerae</name>
    <dbReference type="NCBI Taxonomy" id="1002370"/>
    <lineage>
        <taxon>Eukaryota</taxon>
        <taxon>Fungi</taxon>
        <taxon>Dikarya</taxon>
        <taxon>Ascomycota</taxon>
        <taxon>Pezizomycotina</taxon>
        <taxon>Eurotiomycetes</taxon>
        <taxon>Chaetothyriomycetidae</taxon>
        <taxon>Chaetothyriales</taxon>
        <taxon>Trichomeriaceae</taxon>
        <taxon>Knufia</taxon>
    </lineage>
</organism>
<accession>A0AA39D395</accession>
<evidence type="ECO:0000259" key="7">
    <source>
        <dbReference type="PROSITE" id="PS50850"/>
    </source>
</evidence>
<dbReference type="PANTHER" id="PTHR43791">
    <property type="entry name" value="PERMEASE-RELATED"/>
    <property type="match status" value="1"/>
</dbReference>
<comment type="subcellular location">
    <subcellularLocation>
        <location evidence="1">Membrane</location>
        <topology evidence="1">Multi-pass membrane protein</topology>
    </subcellularLocation>
</comment>
<keyword evidence="4 6" id="KW-1133">Transmembrane helix</keyword>
<feature type="transmembrane region" description="Helical" evidence="6">
    <location>
        <begin position="204"/>
        <end position="226"/>
    </location>
</feature>
<evidence type="ECO:0000256" key="5">
    <source>
        <dbReference type="ARBA" id="ARBA00023136"/>
    </source>
</evidence>
<feature type="transmembrane region" description="Helical" evidence="6">
    <location>
        <begin position="431"/>
        <end position="453"/>
    </location>
</feature>
<dbReference type="PROSITE" id="PS50850">
    <property type="entry name" value="MFS"/>
    <property type="match status" value="1"/>
</dbReference>
<feature type="transmembrane region" description="Helical" evidence="6">
    <location>
        <begin position="171"/>
        <end position="192"/>
    </location>
</feature>
<keyword evidence="9" id="KW-1185">Reference proteome</keyword>
<dbReference type="AlphaFoldDB" id="A0AA39D395"/>
<proteinExistence type="predicted"/>
<dbReference type="Pfam" id="PF07690">
    <property type="entry name" value="MFS_1"/>
    <property type="match status" value="1"/>
</dbReference>
<evidence type="ECO:0000256" key="1">
    <source>
        <dbReference type="ARBA" id="ARBA00004141"/>
    </source>
</evidence>
<dbReference type="Proteomes" id="UP001172681">
    <property type="component" value="Unassembled WGS sequence"/>
</dbReference>
<dbReference type="InterPro" id="IPR011701">
    <property type="entry name" value="MFS"/>
</dbReference>
<evidence type="ECO:0000256" key="6">
    <source>
        <dbReference type="SAM" id="Phobius"/>
    </source>
</evidence>
<dbReference type="FunFam" id="1.20.1250.20:FF:000034">
    <property type="entry name" value="MFS general substrate transporter"/>
    <property type="match status" value="1"/>
</dbReference>
<name>A0AA39D395_9EURO</name>